<dbReference type="EMBL" id="BMMK01000022">
    <property type="protein sequence ID" value="GGM67626.1"/>
    <property type="molecule type" value="Genomic_DNA"/>
</dbReference>
<evidence type="ECO:0000313" key="1">
    <source>
        <dbReference type="EMBL" id="GGM67626.1"/>
    </source>
</evidence>
<reference evidence="1" key="2">
    <citation type="submission" date="2020-09" db="EMBL/GenBank/DDBJ databases">
        <authorList>
            <person name="Sun Q."/>
            <person name="Zhou Y."/>
        </authorList>
    </citation>
    <scope>NUCLEOTIDE SEQUENCE</scope>
    <source>
        <strain evidence="1">CGMCC 4.5737</strain>
    </source>
</reference>
<sequence>MVTMSSKVALRTPVSSADMFCYLSISIGNPRRAAGVPSHGFWGVGTGFGRSLRVWGGAAPDLGGAYSRRRWGRGAVKPPKKA</sequence>
<proteinExistence type="predicted"/>
<reference evidence="1" key="1">
    <citation type="journal article" date="2014" name="Int. J. Syst. Evol. Microbiol.">
        <title>Complete genome sequence of Corynebacterium casei LMG S-19264T (=DSM 44701T), isolated from a smear-ripened cheese.</title>
        <authorList>
            <consortium name="US DOE Joint Genome Institute (JGI-PGF)"/>
            <person name="Walter F."/>
            <person name="Albersmeier A."/>
            <person name="Kalinowski J."/>
            <person name="Ruckert C."/>
        </authorList>
    </citation>
    <scope>NUCLEOTIDE SEQUENCE</scope>
    <source>
        <strain evidence="1">CGMCC 4.5737</strain>
    </source>
</reference>
<accession>A0A8J3CEK3</accession>
<name>A0A8J3CEK3_9PSEU</name>
<evidence type="ECO:0000313" key="2">
    <source>
        <dbReference type="Proteomes" id="UP000637578"/>
    </source>
</evidence>
<keyword evidence="2" id="KW-1185">Reference proteome</keyword>
<dbReference type="AlphaFoldDB" id="A0A8J3CEK3"/>
<dbReference type="Proteomes" id="UP000637578">
    <property type="component" value="Unassembled WGS sequence"/>
</dbReference>
<gene>
    <name evidence="1" type="ORF">GCM10012275_42750</name>
</gene>
<comment type="caution">
    <text evidence="1">The sequence shown here is derived from an EMBL/GenBank/DDBJ whole genome shotgun (WGS) entry which is preliminary data.</text>
</comment>
<protein>
    <submittedName>
        <fullName evidence="1">Uncharacterized protein</fullName>
    </submittedName>
</protein>
<organism evidence="1 2">
    <name type="scientific">Longimycelium tulufanense</name>
    <dbReference type="NCBI Taxonomy" id="907463"/>
    <lineage>
        <taxon>Bacteria</taxon>
        <taxon>Bacillati</taxon>
        <taxon>Actinomycetota</taxon>
        <taxon>Actinomycetes</taxon>
        <taxon>Pseudonocardiales</taxon>
        <taxon>Pseudonocardiaceae</taxon>
        <taxon>Longimycelium</taxon>
    </lineage>
</organism>